<evidence type="ECO:0000313" key="7">
    <source>
        <dbReference type="EMBL" id="MFH4976917.1"/>
    </source>
</evidence>
<evidence type="ECO:0000256" key="2">
    <source>
        <dbReference type="ARBA" id="ARBA00006772"/>
    </source>
</evidence>
<dbReference type="InterPro" id="IPR001898">
    <property type="entry name" value="SLC13A/DASS"/>
</dbReference>
<dbReference type="AlphaFoldDB" id="A0ABD6ECD0"/>
<name>A0ABD6ECD0_9BILA</name>
<dbReference type="Proteomes" id="UP001608902">
    <property type="component" value="Unassembled WGS sequence"/>
</dbReference>
<comment type="subcellular location">
    <subcellularLocation>
        <location evidence="1">Membrane</location>
        <topology evidence="1">Multi-pass membrane protein</topology>
    </subcellularLocation>
</comment>
<keyword evidence="4 6" id="KW-1133">Transmembrane helix</keyword>
<dbReference type="Pfam" id="PF00939">
    <property type="entry name" value="Na_sulph_symp"/>
    <property type="match status" value="1"/>
</dbReference>
<evidence type="ECO:0000256" key="3">
    <source>
        <dbReference type="ARBA" id="ARBA00022692"/>
    </source>
</evidence>
<dbReference type="GO" id="GO:0015556">
    <property type="term" value="F:C4-dicarboxylate transmembrane transporter activity"/>
    <property type="evidence" value="ECO:0007669"/>
    <property type="project" value="UniProtKB-ARBA"/>
</dbReference>
<evidence type="ECO:0000256" key="5">
    <source>
        <dbReference type="ARBA" id="ARBA00023136"/>
    </source>
</evidence>
<keyword evidence="5 6" id="KW-0472">Membrane</keyword>
<keyword evidence="8" id="KW-1185">Reference proteome</keyword>
<comment type="caution">
    <text evidence="7">The sequence shown here is derived from an EMBL/GenBank/DDBJ whole genome shotgun (WGS) entry which is preliminary data.</text>
</comment>
<comment type="similarity">
    <text evidence="2">Belongs to the SLC13A/DASS transporter (TC 2.A.47) family. NADC subfamily.</text>
</comment>
<feature type="transmembrane region" description="Helical" evidence="6">
    <location>
        <begin position="12"/>
        <end position="30"/>
    </location>
</feature>
<gene>
    <name evidence="7" type="ORF">AB6A40_003626</name>
</gene>
<proteinExistence type="inferred from homology"/>
<keyword evidence="3 6" id="KW-0812">Transmembrane</keyword>
<feature type="transmembrane region" description="Helical" evidence="6">
    <location>
        <begin position="82"/>
        <end position="100"/>
    </location>
</feature>
<accession>A0ABD6ECD0</accession>
<evidence type="ECO:0000256" key="4">
    <source>
        <dbReference type="ARBA" id="ARBA00022989"/>
    </source>
</evidence>
<dbReference type="PANTHER" id="PTHR10283">
    <property type="entry name" value="SOLUTE CARRIER FAMILY 13 MEMBER"/>
    <property type="match status" value="1"/>
</dbReference>
<evidence type="ECO:0000256" key="1">
    <source>
        <dbReference type="ARBA" id="ARBA00004141"/>
    </source>
</evidence>
<sequence>MKYFNFLGRLHFPRWLWIVIFPLIFSPLLFNNFQPLHCFYGVLVITSLWVTEVAPLAVTSLLPIMIFPLLGIMSSKMVSMNYIKDTSVLYICTLMVSLAVENCNLHRRIALIILSKLGGNQTLLIAGMLGTAAFV</sequence>
<dbReference type="EMBL" id="JBGFUD010001917">
    <property type="protein sequence ID" value="MFH4976917.1"/>
    <property type="molecule type" value="Genomic_DNA"/>
</dbReference>
<feature type="transmembrane region" description="Helical" evidence="6">
    <location>
        <begin position="42"/>
        <end position="70"/>
    </location>
</feature>
<dbReference type="GO" id="GO:0016020">
    <property type="term" value="C:membrane"/>
    <property type="evidence" value="ECO:0007669"/>
    <property type="project" value="UniProtKB-SubCell"/>
</dbReference>
<protein>
    <submittedName>
        <fullName evidence="7">Uncharacterized protein</fullName>
    </submittedName>
</protein>
<dbReference type="PANTHER" id="PTHR10283:SF82">
    <property type="entry name" value="SOLUTE CARRIER FAMILY 13 MEMBER 2"/>
    <property type="match status" value="1"/>
</dbReference>
<reference evidence="7 8" key="1">
    <citation type="submission" date="2024-08" db="EMBL/GenBank/DDBJ databases">
        <title>Gnathostoma spinigerum genome.</title>
        <authorList>
            <person name="Gonzalez-Bertolin B."/>
            <person name="Monzon S."/>
            <person name="Zaballos A."/>
            <person name="Jimenez P."/>
            <person name="Dekumyoy P."/>
            <person name="Varona S."/>
            <person name="Cuesta I."/>
            <person name="Sumanam S."/>
            <person name="Adisakwattana P."/>
            <person name="Gasser R.B."/>
            <person name="Hernandez-Gonzalez A."/>
            <person name="Young N.D."/>
            <person name="Perteguer M.J."/>
        </authorList>
    </citation>
    <scope>NUCLEOTIDE SEQUENCE [LARGE SCALE GENOMIC DNA]</scope>
    <source>
        <strain evidence="7">AL3</strain>
        <tissue evidence="7">Liver</tissue>
    </source>
</reference>
<organism evidence="7 8">
    <name type="scientific">Gnathostoma spinigerum</name>
    <dbReference type="NCBI Taxonomy" id="75299"/>
    <lineage>
        <taxon>Eukaryota</taxon>
        <taxon>Metazoa</taxon>
        <taxon>Ecdysozoa</taxon>
        <taxon>Nematoda</taxon>
        <taxon>Chromadorea</taxon>
        <taxon>Rhabditida</taxon>
        <taxon>Spirurina</taxon>
        <taxon>Gnathostomatomorpha</taxon>
        <taxon>Gnathostomatoidea</taxon>
        <taxon>Gnathostomatidae</taxon>
        <taxon>Gnathostoma</taxon>
    </lineage>
</organism>
<dbReference type="GO" id="GO:0005310">
    <property type="term" value="F:dicarboxylic acid transmembrane transporter activity"/>
    <property type="evidence" value="ECO:0007669"/>
    <property type="project" value="UniProtKB-ARBA"/>
</dbReference>
<evidence type="ECO:0000313" key="8">
    <source>
        <dbReference type="Proteomes" id="UP001608902"/>
    </source>
</evidence>
<evidence type="ECO:0000256" key="6">
    <source>
        <dbReference type="SAM" id="Phobius"/>
    </source>
</evidence>